<dbReference type="Gene3D" id="2.70.98.70">
    <property type="match status" value="1"/>
</dbReference>
<dbReference type="Gene3D" id="1.50.10.100">
    <property type="entry name" value="Chondroitin AC/alginate lyase"/>
    <property type="match status" value="1"/>
</dbReference>
<keyword evidence="4" id="KW-1133">Transmembrane helix</keyword>
<evidence type="ECO:0000256" key="6">
    <source>
        <dbReference type="ARBA" id="ARBA00023180"/>
    </source>
</evidence>
<dbReference type="Proteomes" id="UP000464186">
    <property type="component" value="Chromosome"/>
</dbReference>
<evidence type="ECO:0000256" key="4">
    <source>
        <dbReference type="ARBA" id="ARBA00022989"/>
    </source>
</evidence>
<keyword evidence="3" id="KW-0732">Signal</keyword>
<evidence type="ECO:0000256" key="2">
    <source>
        <dbReference type="ARBA" id="ARBA00022692"/>
    </source>
</evidence>
<keyword evidence="2" id="KW-0812">Transmembrane</keyword>
<dbReference type="GO" id="GO:0016020">
    <property type="term" value="C:membrane"/>
    <property type="evidence" value="ECO:0007669"/>
    <property type="project" value="UniProtKB-SubCell"/>
</dbReference>
<dbReference type="KEGG" id="psey:GU243_13580"/>
<dbReference type="InterPro" id="IPR052447">
    <property type="entry name" value="Dermatan-Sulfate_Isomerase"/>
</dbReference>
<organism evidence="8 9">
    <name type="scientific">Pseudarthrobacter psychrotolerans</name>
    <dbReference type="NCBI Taxonomy" id="2697569"/>
    <lineage>
        <taxon>Bacteria</taxon>
        <taxon>Bacillati</taxon>
        <taxon>Actinomycetota</taxon>
        <taxon>Actinomycetes</taxon>
        <taxon>Micrococcales</taxon>
        <taxon>Micrococcaceae</taxon>
        <taxon>Pseudarthrobacter</taxon>
    </lineage>
</organism>
<evidence type="ECO:0000256" key="5">
    <source>
        <dbReference type="ARBA" id="ARBA00023136"/>
    </source>
</evidence>
<evidence type="ECO:0000256" key="3">
    <source>
        <dbReference type="ARBA" id="ARBA00022729"/>
    </source>
</evidence>
<keyword evidence="6" id="KW-0325">Glycoprotein</keyword>
<name>A0A6P1NUS7_9MICC</name>
<dbReference type="PANTHER" id="PTHR15532">
    <property type="match status" value="1"/>
</dbReference>
<sequence>MSLLIGDRLDALRSAVTTSHRSQFRRLHEQCEWSARQVLPEQHPSASITWLGAGAPNLALAHLLTGQPWYLAELRRWLRATCALPHWGKEHMPDTDLDAGWLCFGLALVEDWVGHLLPADERSMLQAKLALQAGRLHKYIEENRGAWWADAYWQNHNWICYSGLAAVGYALPGHPRSGDWTAAAAANARELRRRLPADGADGEGVVYWRYGVPWLAAHADLMRTAHDPEGHNAFKDFDFLRQTFWYRLHQAAPGFETIINHGDCHDRRSGHSVALYYKLASEYGIGEAQWLANRVADQHFWREAYESGVRPGVMPEAYLEFLWFNETIEPASPMALPTGRSFSDLGLLATRTSWRDDANMVSVKASPGSGHGSWREGHALAASGKWQAASDGHSHPDMGAFVVIGAGNTSPSMRATAAGSCPDTTTWFSLTGAGCAVKAAITCGRTCPKPRPRCCMPAPQAYRAPERWVCLSSIRPPAIRRNSGFRQCCARCWSVRAGSSSLMTGWRPAHHVSGVGCCTPMYRPHRKHRNGGPCAKASAP</sequence>
<dbReference type="PANTHER" id="PTHR15532:SF5">
    <property type="entry name" value="SULFOTRANSFERASE DOMAIN-CONTAINING PROTEIN"/>
    <property type="match status" value="1"/>
</dbReference>
<gene>
    <name evidence="8" type="ORF">GU243_13580</name>
</gene>
<evidence type="ECO:0000313" key="8">
    <source>
        <dbReference type="EMBL" id="QHK20591.1"/>
    </source>
</evidence>
<evidence type="ECO:0000313" key="9">
    <source>
        <dbReference type="Proteomes" id="UP000464186"/>
    </source>
</evidence>
<keyword evidence="9" id="KW-1185">Reference proteome</keyword>
<evidence type="ECO:0000256" key="1">
    <source>
        <dbReference type="ARBA" id="ARBA00004141"/>
    </source>
</evidence>
<reference evidence="8 9" key="1">
    <citation type="submission" date="2020-01" db="EMBL/GenBank/DDBJ databases">
        <title>Pseudarthrobacter psychrotolerans sp. nov., isolated from antarctic soil.</title>
        <authorList>
            <person name="Shin Y."/>
            <person name="Park W."/>
        </authorList>
    </citation>
    <scope>NUCLEOTIDE SEQUENCE [LARGE SCALE GENOMIC DNA]</scope>
    <source>
        <strain evidence="8 9">YJ56</strain>
    </source>
</reference>
<dbReference type="AlphaFoldDB" id="A0A6P1NUS7"/>
<evidence type="ECO:0000256" key="7">
    <source>
        <dbReference type="ARBA" id="ARBA00023235"/>
    </source>
</evidence>
<evidence type="ECO:0008006" key="10">
    <source>
        <dbReference type="Google" id="ProtNLM"/>
    </source>
</evidence>
<comment type="subcellular location">
    <subcellularLocation>
        <location evidence="1">Membrane</location>
        <topology evidence="1">Multi-pass membrane protein</topology>
    </subcellularLocation>
</comment>
<dbReference type="InterPro" id="IPR008929">
    <property type="entry name" value="Chondroitin_lyas"/>
</dbReference>
<proteinExistence type="predicted"/>
<accession>A0A6P1NUS7</accession>
<protein>
    <recommendedName>
        <fullName evidence="10">DUF4962 domain-containing protein</fullName>
    </recommendedName>
</protein>
<keyword evidence="5" id="KW-0472">Membrane</keyword>
<dbReference type="SUPFAM" id="SSF48230">
    <property type="entry name" value="Chondroitin AC/alginate lyase"/>
    <property type="match status" value="1"/>
</dbReference>
<dbReference type="EMBL" id="CP047898">
    <property type="protein sequence ID" value="QHK20591.1"/>
    <property type="molecule type" value="Genomic_DNA"/>
</dbReference>
<dbReference type="GO" id="GO:0016853">
    <property type="term" value="F:isomerase activity"/>
    <property type="evidence" value="ECO:0007669"/>
    <property type="project" value="UniProtKB-KW"/>
</dbReference>
<keyword evidence="7" id="KW-0413">Isomerase</keyword>